<evidence type="ECO:0000256" key="2">
    <source>
        <dbReference type="ARBA" id="ARBA00006074"/>
    </source>
</evidence>
<dbReference type="Pfam" id="PF04618">
    <property type="entry name" value="HD-ZIP_N"/>
    <property type="match status" value="1"/>
</dbReference>
<evidence type="ECO:0000256" key="1">
    <source>
        <dbReference type="ARBA" id="ARBA00004123"/>
    </source>
</evidence>
<dbReference type="SMART" id="SM00340">
    <property type="entry name" value="HALZ"/>
    <property type="match status" value="1"/>
</dbReference>
<dbReference type="PANTHER" id="PTHR45714:SF16">
    <property type="entry name" value="HOMEOBOX-LEUCINE ZIPPER PROTEIN HAT2"/>
    <property type="match status" value="1"/>
</dbReference>
<dbReference type="CDD" id="cd00086">
    <property type="entry name" value="homeodomain"/>
    <property type="match status" value="1"/>
</dbReference>
<dbReference type="InterPro" id="IPR009057">
    <property type="entry name" value="Homeodomain-like_sf"/>
</dbReference>
<keyword evidence="10" id="KW-0175">Coiled coil</keyword>
<dbReference type="PROSITE" id="PS00027">
    <property type="entry name" value="HOMEOBOX_1"/>
    <property type="match status" value="1"/>
</dbReference>
<keyword evidence="4 8" id="KW-0238">DNA-binding</keyword>
<protein>
    <recommendedName>
        <fullName evidence="12">Homeobox domain-containing protein</fullName>
    </recommendedName>
</protein>
<dbReference type="GO" id="GO:0043565">
    <property type="term" value="F:sequence-specific DNA binding"/>
    <property type="evidence" value="ECO:0007669"/>
    <property type="project" value="InterPro"/>
</dbReference>
<gene>
    <name evidence="13" type="ORF">SAY87_012843</name>
</gene>
<dbReference type="GO" id="GO:0005634">
    <property type="term" value="C:nucleus"/>
    <property type="evidence" value="ECO:0007669"/>
    <property type="project" value="UniProtKB-SubCell"/>
</dbReference>
<evidence type="ECO:0000256" key="3">
    <source>
        <dbReference type="ARBA" id="ARBA00023015"/>
    </source>
</evidence>
<keyword evidence="3" id="KW-0805">Transcription regulation</keyword>
<evidence type="ECO:0000259" key="12">
    <source>
        <dbReference type="PROSITE" id="PS50071"/>
    </source>
</evidence>
<proteinExistence type="inferred from homology"/>
<name>A0AAN7GI07_9MYRT</name>
<keyword evidence="7 8" id="KW-0539">Nucleus</keyword>
<feature type="region of interest" description="Disordered" evidence="11">
    <location>
        <begin position="71"/>
        <end position="184"/>
    </location>
</feature>
<dbReference type="SUPFAM" id="SSF46689">
    <property type="entry name" value="Homeodomain-like"/>
    <property type="match status" value="1"/>
</dbReference>
<dbReference type="InterPro" id="IPR000047">
    <property type="entry name" value="HTH_motif"/>
</dbReference>
<evidence type="ECO:0000313" key="13">
    <source>
        <dbReference type="EMBL" id="KAK4746531.1"/>
    </source>
</evidence>
<dbReference type="AlphaFoldDB" id="A0AAN7GI07"/>
<feature type="domain" description="Homeobox" evidence="12">
    <location>
        <begin position="146"/>
        <end position="206"/>
    </location>
</feature>
<accession>A0AAN7GI07</accession>
<feature type="compositionally biased region" description="Acidic residues" evidence="11">
    <location>
        <begin position="87"/>
        <end position="99"/>
    </location>
</feature>
<evidence type="ECO:0000256" key="6">
    <source>
        <dbReference type="ARBA" id="ARBA00023163"/>
    </source>
</evidence>
<keyword evidence="6" id="KW-0804">Transcription</keyword>
<dbReference type="FunFam" id="1.10.10.60:FF:000577">
    <property type="entry name" value="Homeobox-leucine zipper protein 18"/>
    <property type="match status" value="1"/>
</dbReference>
<dbReference type="InterPro" id="IPR003106">
    <property type="entry name" value="Leu_zip_homeo"/>
</dbReference>
<organism evidence="13 14">
    <name type="scientific">Trapa incisa</name>
    <dbReference type="NCBI Taxonomy" id="236973"/>
    <lineage>
        <taxon>Eukaryota</taxon>
        <taxon>Viridiplantae</taxon>
        <taxon>Streptophyta</taxon>
        <taxon>Embryophyta</taxon>
        <taxon>Tracheophyta</taxon>
        <taxon>Spermatophyta</taxon>
        <taxon>Magnoliopsida</taxon>
        <taxon>eudicotyledons</taxon>
        <taxon>Gunneridae</taxon>
        <taxon>Pentapetalae</taxon>
        <taxon>rosids</taxon>
        <taxon>malvids</taxon>
        <taxon>Myrtales</taxon>
        <taxon>Lythraceae</taxon>
        <taxon>Trapa</taxon>
    </lineage>
</organism>
<evidence type="ECO:0000256" key="10">
    <source>
        <dbReference type="SAM" id="Coils"/>
    </source>
</evidence>
<keyword evidence="5 8" id="KW-0371">Homeobox</keyword>
<dbReference type="PRINTS" id="PR00031">
    <property type="entry name" value="HTHREPRESSR"/>
</dbReference>
<evidence type="ECO:0000256" key="8">
    <source>
        <dbReference type="PROSITE-ProRule" id="PRU00108"/>
    </source>
</evidence>
<dbReference type="InterPro" id="IPR017970">
    <property type="entry name" value="Homeobox_CS"/>
</dbReference>
<keyword evidence="14" id="KW-1185">Reference proteome</keyword>
<evidence type="ECO:0000256" key="9">
    <source>
        <dbReference type="RuleBase" id="RU000682"/>
    </source>
</evidence>
<dbReference type="Proteomes" id="UP001345219">
    <property type="component" value="Chromosome 10"/>
</dbReference>
<dbReference type="PANTHER" id="PTHR45714">
    <property type="entry name" value="HOMEOBOX-LEUCINE ZIPPER PROTEIN HAT14"/>
    <property type="match status" value="1"/>
</dbReference>
<dbReference type="GO" id="GO:0000981">
    <property type="term" value="F:DNA-binding transcription factor activity, RNA polymerase II-specific"/>
    <property type="evidence" value="ECO:0007669"/>
    <property type="project" value="InterPro"/>
</dbReference>
<dbReference type="InterPro" id="IPR001356">
    <property type="entry name" value="HD"/>
</dbReference>
<dbReference type="SMART" id="SM00389">
    <property type="entry name" value="HOX"/>
    <property type="match status" value="1"/>
</dbReference>
<dbReference type="Pfam" id="PF00046">
    <property type="entry name" value="Homeodomain"/>
    <property type="match status" value="1"/>
</dbReference>
<evidence type="ECO:0000256" key="11">
    <source>
        <dbReference type="SAM" id="MobiDB-lite"/>
    </source>
</evidence>
<feature type="DNA-binding region" description="Homeobox" evidence="8">
    <location>
        <begin position="148"/>
        <end position="207"/>
    </location>
</feature>
<comment type="subcellular location">
    <subcellularLocation>
        <location evidence="1 8 9">Nucleus</location>
    </subcellularLocation>
</comment>
<sequence>MIAAENEDLGLSLSLASFSRNNQEQLSVKLNAYSVPSPNNLQKLQWMTDAFSPFGHRDSTSCHVAAPIFLPGIDVNRPPKAAGREDNGEDEEEEEEDAGVDSPNSTISSVSGKRSGREPDPSVAGADENEADRASSRGVSDEEDGPENSRKKLRLSKDQSSVLEESFREHHTLNPKQKQALAKQLGLRPRQVEVWFQNRRARTKLKQTEMDCEFLKRCCDNLTEENRRLQKEVQELKALKLSPQLYMQMAPRTTLTMCPSCERVTALPPGHHLRAKPMNQDLRTYHASSQPAERTTYSLACQLC</sequence>
<comment type="caution">
    <text evidence="13">The sequence shown here is derived from an EMBL/GenBank/DDBJ whole genome shotgun (WGS) entry which is preliminary data.</text>
</comment>
<dbReference type="InterPro" id="IPR006712">
    <property type="entry name" value="HD-ZIP_N"/>
</dbReference>
<evidence type="ECO:0000313" key="14">
    <source>
        <dbReference type="Proteomes" id="UP001345219"/>
    </source>
</evidence>
<reference evidence="13 14" key="1">
    <citation type="journal article" date="2023" name="Hortic Res">
        <title>Pangenome of water caltrop reveals structural variations and asymmetric subgenome divergence after allopolyploidization.</title>
        <authorList>
            <person name="Zhang X."/>
            <person name="Chen Y."/>
            <person name="Wang L."/>
            <person name="Yuan Y."/>
            <person name="Fang M."/>
            <person name="Shi L."/>
            <person name="Lu R."/>
            <person name="Comes H.P."/>
            <person name="Ma Y."/>
            <person name="Chen Y."/>
            <person name="Huang G."/>
            <person name="Zhou Y."/>
            <person name="Zheng Z."/>
            <person name="Qiu Y."/>
        </authorList>
    </citation>
    <scope>NUCLEOTIDE SEQUENCE [LARGE SCALE GENOMIC DNA]</scope>
    <source>
        <tissue evidence="13">Roots</tissue>
    </source>
</reference>
<evidence type="ECO:0000256" key="4">
    <source>
        <dbReference type="ARBA" id="ARBA00023125"/>
    </source>
</evidence>
<evidence type="ECO:0000256" key="7">
    <source>
        <dbReference type="ARBA" id="ARBA00023242"/>
    </source>
</evidence>
<dbReference type="PROSITE" id="PS50071">
    <property type="entry name" value="HOMEOBOX_2"/>
    <property type="match status" value="1"/>
</dbReference>
<dbReference type="Gene3D" id="1.10.10.60">
    <property type="entry name" value="Homeodomain-like"/>
    <property type="match status" value="1"/>
</dbReference>
<evidence type="ECO:0000256" key="5">
    <source>
        <dbReference type="ARBA" id="ARBA00023155"/>
    </source>
</evidence>
<dbReference type="EMBL" id="JAXIOK010000021">
    <property type="protein sequence ID" value="KAK4746531.1"/>
    <property type="molecule type" value="Genomic_DNA"/>
</dbReference>
<feature type="compositionally biased region" description="Polar residues" evidence="11">
    <location>
        <begin position="102"/>
        <end position="112"/>
    </location>
</feature>
<comment type="similarity">
    <text evidence="2">Belongs to the HD-ZIP homeobox family. Class II subfamily.</text>
</comment>
<feature type="coiled-coil region" evidence="10">
    <location>
        <begin position="205"/>
        <end position="242"/>
    </location>
</feature>
<dbReference type="Pfam" id="PF02183">
    <property type="entry name" value="HALZ"/>
    <property type="match status" value="1"/>
</dbReference>
<dbReference type="InterPro" id="IPR050762">
    <property type="entry name" value="HD-ZIP_Homeobox_LZ_Class_II"/>
</dbReference>